<dbReference type="Proteomes" id="UP000223913">
    <property type="component" value="Unassembled WGS sequence"/>
</dbReference>
<reference evidence="1 2" key="1">
    <citation type="submission" date="2017-10" db="EMBL/GenBank/DDBJ databases">
        <title>The draft genome sequence of Lewinella nigricans NBRC 102662.</title>
        <authorList>
            <person name="Wang K."/>
        </authorList>
    </citation>
    <scope>NUCLEOTIDE SEQUENCE [LARGE SCALE GENOMIC DNA]</scope>
    <source>
        <strain evidence="1 2">NBRC 102662</strain>
    </source>
</reference>
<dbReference type="InterPro" id="IPR010869">
    <property type="entry name" value="DUF1501"/>
</dbReference>
<dbReference type="PANTHER" id="PTHR43737">
    <property type="entry name" value="BLL7424 PROTEIN"/>
    <property type="match status" value="1"/>
</dbReference>
<evidence type="ECO:0000313" key="2">
    <source>
        <dbReference type="Proteomes" id="UP000223913"/>
    </source>
</evidence>
<gene>
    <name evidence="1" type="ORF">CRP01_15660</name>
</gene>
<proteinExistence type="predicted"/>
<dbReference type="AlphaFoldDB" id="A0A2D0NA84"/>
<comment type="caution">
    <text evidence="1">The sequence shown here is derived from an EMBL/GenBank/DDBJ whole genome shotgun (WGS) entry which is preliminary data.</text>
</comment>
<protein>
    <recommendedName>
        <fullName evidence="3">DUF1501 domain-containing protein</fullName>
    </recommendedName>
</protein>
<organism evidence="1 2">
    <name type="scientific">Flavilitoribacter nigricans (strain ATCC 23147 / DSM 23189 / NBRC 102662 / NCIMB 1420 / SS-2)</name>
    <name type="common">Lewinella nigricans</name>
    <dbReference type="NCBI Taxonomy" id="1122177"/>
    <lineage>
        <taxon>Bacteria</taxon>
        <taxon>Pseudomonadati</taxon>
        <taxon>Bacteroidota</taxon>
        <taxon>Saprospiria</taxon>
        <taxon>Saprospirales</taxon>
        <taxon>Lewinellaceae</taxon>
        <taxon>Flavilitoribacter</taxon>
    </lineage>
</organism>
<evidence type="ECO:0000313" key="1">
    <source>
        <dbReference type="EMBL" id="PHN05432.1"/>
    </source>
</evidence>
<dbReference type="Pfam" id="PF07394">
    <property type="entry name" value="DUF1501"/>
    <property type="match status" value="1"/>
</dbReference>
<accession>A0A2D0NA84</accession>
<dbReference type="PANTHER" id="PTHR43737:SF1">
    <property type="entry name" value="DUF1501 DOMAIN-CONTAINING PROTEIN"/>
    <property type="match status" value="1"/>
</dbReference>
<evidence type="ECO:0008006" key="3">
    <source>
        <dbReference type="Google" id="ProtNLM"/>
    </source>
</evidence>
<dbReference type="OrthoDB" id="9779968at2"/>
<dbReference type="EMBL" id="PDUD01000021">
    <property type="protein sequence ID" value="PHN05432.1"/>
    <property type="molecule type" value="Genomic_DNA"/>
</dbReference>
<sequence length="528" mass="57951">MKRRHFLKYSAAGVVLPNLINGFGIKALGANPWMSALTNTTTDTDKVLVLIRLDGGNDGLNTVVPLDQYGKLTQVRPQVVLPENSTLQLEGQDRVGLHPAMSGMQSLYNEGKLKIIQSVGYPNPNYSHFRATDIWMSGSDADQLVNSGWAGRYLHEEFPNFPAEFPNQDMPDPLSLEIGATVSLALQGPFAAMGMSVVNPAEFYELINGVQTPAPATPAGELLSHVRTVKRQSNAYGQVIVQAFGKAGNIAEYPGENFLAEQLKIVARLIAGGLKTRIYMVSIGSFDTHDNQVVTDNTTQGEHAELLKRVSEGINAFQKDIEALGVADRVTGMTFSEFGRRIISNFSNGTDHGAAAPLFLFGKAIEGGVLGDNPDIPVDATVESNLPMQYDFRSVYATVLKNWFCVPPDTLRDILYRDYQDLPVFSTVNCLPTSVRDRNLQAGRQLLNIYPNPFTSWTRLRFESDGGPVILQVFNNAGQLVANPANGIFPRGEHQVDWHAEELPAGQYYIRIQLGGLQQVRGCLKVRN</sequence>
<keyword evidence="2" id="KW-1185">Reference proteome</keyword>
<name>A0A2D0NA84_FLAN2</name>
<dbReference type="RefSeq" id="WP_099151009.1">
    <property type="nucleotide sequence ID" value="NZ_PDUD01000021.1"/>
</dbReference>